<dbReference type="STRING" id="349163.Acry_2130"/>
<feature type="transmembrane region" description="Helical" evidence="7">
    <location>
        <begin position="123"/>
        <end position="150"/>
    </location>
</feature>
<dbReference type="Pfam" id="PF01311">
    <property type="entry name" value="Bac_export_1"/>
    <property type="match status" value="1"/>
</dbReference>
<feature type="transmembrane region" description="Helical" evidence="7">
    <location>
        <begin position="218"/>
        <end position="242"/>
    </location>
</feature>
<evidence type="ECO:0000313" key="8">
    <source>
        <dbReference type="EMBL" id="ABQ31329.1"/>
    </source>
</evidence>
<feature type="transmembrane region" description="Helical" evidence="7">
    <location>
        <begin position="50"/>
        <end position="74"/>
    </location>
</feature>
<dbReference type="KEGG" id="acr:Acry_2130"/>
<proteinExistence type="inferred from homology"/>
<keyword evidence="4 7" id="KW-0812">Transmembrane</keyword>
<dbReference type="RefSeq" id="WP_007423344.1">
    <property type="nucleotide sequence ID" value="NC_009484.1"/>
</dbReference>
<comment type="subcellular location">
    <subcellularLocation>
        <location evidence="1">Cell membrane</location>
        <topology evidence="1">Multi-pass membrane protein</topology>
    </subcellularLocation>
</comment>
<dbReference type="Proteomes" id="UP000000245">
    <property type="component" value="Chromosome"/>
</dbReference>
<dbReference type="GO" id="GO:0005886">
    <property type="term" value="C:plasma membrane"/>
    <property type="evidence" value="ECO:0007669"/>
    <property type="project" value="UniProtKB-SubCell"/>
</dbReference>
<keyword evidence="5 7" id="KW-1133">Transmembrane helix</keyword>
<dbReference type="HOGENOM" id="CLU_063626_3_0_5"/>
<evidence type="ECO:0000256" key="4">
    <source>
        <dbReference type="ARBA" id="ARBA00022692"/>
    </source>
</evidence>
<keyword evidence="9" id="KW-1185">Reference proteome</keyword>
<keyword evidence="3" id="KW-1003">Cell membrane</keyword>
<dbReference type="PRINTS" id="PR00953">
    <property type="entry name" value="TYPE3IMRPROT"/>
</dbReference>
<evidence type="ECO:0000256" key="7">
    <source>
        <dbReference type="SAM" id="Phobius"/>
    </source>
</evidence>
<dbReference type="eggNOG" id="COG1684">
    <property type="taxonomic scope" value="Bacteria"/>
</dbReference>
<gene>
    <name evidence="8" type="ordered locus">Acry_2130</name>
</gene>
<dbReference type="InterPro" id="IPR002010">
    <property type="entry name" value="T3SS_IM_R"/>
</dbReference>
<keyword evidence="6 7" id="KW-0472">Membrane</keyword>
<evidence type="ECO:0000256" key="3">
    <source>
        <dbReference type="ARBA" id="ARBA00022475"/>
    </source>
</evidence>
<feature type="transmembrane region" description="Helical" evidence="7">
    <location>
        <begin position="162"/>
        <end position="182"/>
    </location>
</feature>
<dbReference type="GO" id="GO:0006605">
    <property type="term" value="P:protein targeting"/>
    <property type="evidence" value="ECO:0007669"/>
    <property type="project" value="InterPro"/>
</dbReference>
<feature type="transmembrane region" description="Helical" evidence="7">
    <location>
        <begin position="188"/>
        <end position="206"/>
    </location>
</feature>
<sequence>MFPHGLADMVFGPLLIFIRISSLVMALPFMGAGNAPPQIRIGLSIALTAIVAPLIVSGTIGVPSSIPVFVFLVLREIVVGLSLGWLTAAIMLSLPVAGQIISYQMGLSSVLLPNVEIGPNSTLVANALSVMLPAVVFTTGLFMLPVLAIIRSFRVIPLTSTIIGAHLPPAGLLLGFAVRAVSAEFVTALHLAAPFLFIGLLWQAGLGLMSKVAPSMQVYFVAAPLQLLGGMFLLAILASPMLTVWQDAMLPLLHAYASW</sequence>
<protein>
    <submittedName>
        <fullName evidence="8">Type III secretion system inner membrane R protein</fullName>
    </submittedName>
</protein>
<dbReference type="EMBL" id="CP000697">
    <property type="protein sequence ID" value="ABQ31329.1"/>
    <property type="molecule type" value="Genomic_DNA"/>
</dbReference>
<evidence type="ECO:0000256" key="5">
    <source>
        <dbReference type="ARBA" id="ARBA00022989"/>
    </source>
</evidence>
<dbReference type="PANTHER" id="PTHR30065:SF8">
    <property type="entry name" value="FLAGELLAR BIOSYNTHETIC PROTEIN FLIR"/>
    <property type="match status" value="1"/>
</dbReference>
<dbReference type="PANTHER" id="PTHR30065">
    <property type="entry name" value="FLAGELLAR BIOSYNTHETIC PROTEIN FLIR"/>
    <property type="match status" value="1"/>
</dbReference>
<feature type="transmembrane region" description="Helical" evidence="7">
    <location>
        <begin position="81"/>
        <end position="103"/>
    </location>
</feature>
<evidence type="ECO:0000256" key="2">
    <source>
        <dbReference type="ARBA" id="ARBA00009772"/>
    </source>
</evidence>
<reference evidence="8 9" key="1">
    <citation type="submission" date="2007-05" db="EMBL/GenBank/DDBJ databases">
        <title>Complete sequence of chromosome of Acidiphilium cryptum JF-5.</title>
        <authorList>
            <consortium name="US DOE Joint Genome Institute"/>
            <person name="Copeland A."/>
            <person name="Lucas S."/>
            <person name="Lapidus A."/>
            <person name="Barry K."/>
            <person name="Detter J.C."/>
            <person name="Glavina del Rio T."/>
            <person name="Hammon N."/>
            <person name="Israni S."/>
            <person name="Dalin E."/>
            <person name="Tice H."/>
            <person name="Pitluck S."/>
            <person name="Sims D."/>
            <person name="Brettin T."/>
            <person name="Bruce D."/>
            <person name="Han C."/>
            <person name="Schmutz J."/>
            <person name="Larimer F."/>
            <person name="Land M."/>
            <person name="Hauser L."/>
            <person name="Kyrpides N."/>
            <person name="Kim E."/>
            <person name="Magnuson T."/>
            <person name="Richardson P."/>
        </authorList>
    </citation>
    <scope>NUCLEOTIDE SEQUENCE [LARGE SCALE GENOMIC DNA]</scope>
    <source>
        <strain evidence="8 9">JF-5</strain>
    </source>
</reference>
<comment type="similarity">
    <text evidence="2">Belongs to the FliR/MopE/SpaR family.</text>
</comment>
<evidence type="ECO:0000256" key="1">
    <source>
        <dbReference type="ARBA" id="ARBA00004651"/>
    </source>
</evidence>
<dbReference type="AlphaFoldDB" id="A5G0E7"/>
<name>A5G0E7_ACICJ</name>
<evidence type="ECO:0000256" key="6">
    <source>
        <dbReference type="ARBA" id="ARBA00023136"/>
    </source>
</evidence>
<organism evidence="8 9">
    <name type="scientific">Acidiphilium cryptum (strain JF-5)</name>
    <dbReference type="NCBI Taxonomy" id="349163"/>
    <lineage>
        <taxon>Bacteria</taxon>
        <taxon>Pseudomonadati</taxon>
        <taxon>Pseudomonadota</taxon>
        <taxon>Alphaproteobacteria</taxon>
        <taxon>Acetobacterales</taxon>
        <taxon>Acidocellaceae</taxon>
        <taxon>Acidiphilium</taxon>
    </lineage>
</organism>
<accession>A5G0E7</accession>
<evidence type="ECO:0000313" key="9">
    <source>
        <dbReference type="Proteomes" id="UP000000245"/>
    </source>
</evidence>